<proteinExistence type="predicted"/>
<evidence type="ECO:0000256" key="1">
    <source>
        <dbReference type="SAM" id="MobiDB-lite"/>
    </source>
</evidence>
<reference evidence="2 3" key="1">
    <citation type="submission" date="2024-05" db="EMBL/GenBank/DDBJ databases">
        <title>A draft genome resource for the thread blight pathogen Marasmius tenuissimus strain MS-2.</title>
        <authorList>
            <person name="Yulfo-Soto G.E."/>
            <person name="Baruah I.K."/>
            <person name="Amoako-Attah I."/>
            <person name="Bukari Y."/>
            <person name="Meinhardt L.W."/>
            <person name="Bailey B.A."/>
            <person name="Cohen S.P."/>
        </authorList>
    </citation>
    <scope>NUCLEOTIDE SEQUENCE [LARGE SCALE GENOMIC DNA]</scope>
    <source>
        <strain evidence="2 3">MS-2</strain>
    </source>
</reference>
<gene>
    <name evidence="2" type="ORF">AAF712_006061</name>
</gene>
<protein>
    <submittedName>
        <fullName evidence="2">Uncharacterized protein</fullName>
    </submittedName>
</protein>
<name>A0ABR2ZZ32_9AGAR</name>
<comment type="caution">
    <text evidence="2">The sequence shown here is derived from an EMBL/GenBank/DDBJ whole genome shotgun (WGS) entry which is preliminary data.</text>
</comment>
<organism evidence="2 3">
    <name type="scientific">Marasmius tenuissimus</name>
    <dbReference type="NCBI Taxonomy" id="585030"/>
    <lineage>
        <taxon>Eukaryota</taxon>
        <taxon>Fungi</taxon>
        <taxon>Dikarya</taxon>
        <taxon>Basidiomycota</taxon>
        <taxon>Agaricomycotina</taxon>
        <taxon>Agaricomycetes</taxon>
        <taxon>Agaricomycetidae</taxon>
        <taxon>Agaricales</taxon>
        <taxon>Marasmiineae</taxon>
        <taxon>Marasmiaceae</taxon>
        <taxon>Marasmius</taxon>
    </lineage>
</organism>
<dbReference type="Proteomes" id="UP001437256">
    <property type="component" value="Unassembled WGS sequence"/>
</dbReference>
<feature type="non-terminal residue" evidence="2">
    <location>
        <position position="1"/>
    </location>
</feature>
<evidence type="ECO:0000313" key="3">
    <source>
        <dbReference type="Proteomes" id="UP001437256"/>
    </source>
</evidence>
<feature type="region of interest" description="Disordered" evidence="1">
    <location>
        <begin position="128"/>
        <end position="157"/>
    </location>
</feature>
<dbReference type="EMBL" id="JBBXMP010000031">
    <property type="protein sequence ID" value="KAL0066866.1"/>
    <property type="molecule type" value="Genomic_DNA"/>
</dbReference>
<evidence type="ECO:0000313" key="2">
    <source>
        <dbReference type="EMBL" id="KAL0066866.1"/>
    </source>
</evidence>
<accession>A0ABR2ZZ32</accession>
<feature type="region of interest" description="Disordered" evidence="1">
    <location>
        <begin position="72"/>
        <end position="115"/>
    </location>
</feature>
<sequence>YIAFSSTTHTENGTEFLSFSPFFKLDQMSGSFSSALDSATSSLEVPSALTASGEGAPSSTSMVTITVGTLSTSVSTSSTEPTEESASSTTTPSSSSSSPSLSPSSDSQPSTPTSTAIIQSGFTTLTIPPVTSSQPLSTATVSTGTAEAASTPSNSARSSIRVPISLPLVGVLSFSSLFLCLL</sequence>
<keyword evidence="3" id="KW-1185">Reference proteome</keyword>